<protein>
    <submittedName>
        <fullName evidence="5">ATPase AAA</fullName>
    </submittedName>
</protein>
<keyword evidence="6" id="KW-1185">Reference proteome</keyword>
<dbReference type="Pfam" id="PF00004">
    <property type="entry name" value="AAA"/>
    <property type="match status" value="1"/>
</dbReference>
<dbReference type="SMART" id="SM00382">
    <property type="entry name" value="AAA"/>
    <property type="match status" value="2"/>
</dbReference>
<proteinExistence type="predicted"/>
<dbReference type="PRINTS" id="PR00300">
    <property type="entry name" value="CLPPROTEASEA"/>
</dbReference>
<dbReference type="AlphaFoldDB" id="A0AAV5B4B0"/>
<feature type="domain" description="AAA+ ATPase" evidence="4">
    <location>
        <begin position="342"/>
        <end position="502"/>
    </location>
</feature>
<evidence type="ECO:0000256" key="2">
    <source>
        <dbReference type="ARBA" id="ARBA00022840"/>
    </source>
</evidence>
<feature type="region of interest" description="Disordered" evidence="3">
    <location>
        <begin position="20"/>
        <end position="39"/>
    </location>
</feature>
<comment type="caution">
    <text evidence="5">The sequence shown here is derived from an EMBL/GenBank/DDBJ whole genome shotgun (WGS) entry which is preliminary data.</text>
</comment>
<evidence type="ECO:0000313" key="6">
    <source>
        <dbReference type="Proteomes" id="UP001055025"/>
    </source>
</evidence>
<keyword evidence="1" id="KW-0547">Nucleotide-binding</keyword>
<keyword evidence="2" id="KW-0067">ATP-binding</keyword>
<evidence type="ECO:0000259" key="4">
    <source>
        <dbReference type="SMART" id="SM00382"/>
    </source>
</evidence>
<sequence>MGRYDDIDLSARIALLGLGGARDEEPPSGAEGAPEAPPVDLGAYEGLAEYAAPCPVPTRPVKGREDELDQMACAMERPEVSNVVLLGRAGTGKSTIVYEASRRDPSHLWLEVDVARMCQGLSNPDAMGARLKGLFDDAARLAADGGRPVVLFIDEFHQLVSLSYGAVEALKPILARSNAVGVHVVAATTYEEWVEYVSPNQALVERLERVSVKEMDHGSVVAVVDGFLTRHLDGSVPVEPGFSEAVVAATDDYMPANAQPRKAIQVADACVGTHRRTGCAVDKALVALVMERLCGARIETAIDAVGIHRYLDSRVFSQEAATEAVASRLEISAAGFCDPGRPKASFLFCGSTGVGKTELAKALASSLFGSDGAMVRFDMSEYADESLADRFRQALCQEVWSRPFSVVLLDEIEKASGAAVRLLLQVLDDARLSDRNGRETSFSSTYVVVTTNAAADVFDDVGRYDSGGAGRLLQKLEPLIHDRLASFEGGRVFTPEFLGRIDCVVPFQPLSEETSMRVVEREVASVCEKAWRLHGVRVDVDPRLLDYFRSDLLNAAGGVRDSKAGGARRVKGLVGSRVAVPVAAFINANPKSLRCRVSVEGELLDEQDVLEKAKTHAVNIESTARVVVTDGSWR</sequence>
<dbReference type="GO" id="GO:0034605">
    <property type="term" value="P:cellular response to heat"/>
    <property type="evidence" value="ECO:0007669"/>
    <property type="project" value="TreeGrafter"/>
</dbReference>
<feature type="domain" description="AAA+ ATPase" evidence="4">
    <location>
        <begin position="79"/>
        <end position="242"/>
    </location>
</feature>
<dbReference type="PANTHER" id="PTHR11638">
    <property type="entry name" value="ATP-DEPENDENT CLP PROTEASE"/>
    <property type="match status" value="1"/>
</dbReference>
<organism evidence="5 6">
    <name type="scientific">Granulimonas faecalis</name>
    <dbReference type="NCBI Taxonomy" id="2894155"/>
    <lineage>
        <taxon>Bacteria</taxon>
        <taxon>Bacillati</taxon>
        <taxon>Actinomycetota</taxon>
        <taxon>Coriobacteriia</taxon>
        <taxon>Coriobacteriales</taxon>
        <taxon>Kribbibacteriaceae</taxon>
        <taxon>Granulimonas</taxon>
    </lineage>
</organism>
<evidence type="ECO:0000256" key="1">
    <source>
        <dbReference type="ARBA" id="ARBA00022741"/>
    </source>
</evidence>
<dbReference type="GO" id="GO:0005737">
    <property type="term" value="C:cytoplasm"/>
    <property type="evidence" value="ECO:0007669"/>
    <property type="project" value="TreeGrafter"/>
</dbReference>
<evidence type="ECO:0000256" key="3">
    <source>
        <dbReference type="SAM" id="MobiDB-lite"/>
    </source>
</evidence>
<name>A0AAV5B4B0_9ACTN</name>
<reference evidence="5" key="1">
    <citation type="journal article" date="2022" name="Int. J. Syst. Evol. Microbiol.">
        <title>Granulimonas faecalis gen. nov., sp. nov., and Leptogranulimonas caecicola gen. nov., sp. nov., novel lactate-producing Atopobiaceae bacteria isolated from mouse intestines, and an emended description of the family Atopobiaceae.</title>
        <authorList>
            <person name="Morinaga K."/>
            <person name="Kusada H."/>
            <person name="Sakamoto S."/>
            <person name="Murakami T."/>
            <person name="Toyoda A."/>
            <person name="Mori H."/>
            <person name="Meng X.Y."/>
            <person name="Takashino M."/>
            <person name="Murotomi K."/>
            <person name="Tamaki H."/>
        </authorList>
    </citation>
    <scope>NUCLEOTIDE SEQUENCE</scope>
    <source>
        <strain evidence="5">OPF53</strain>
    </source>
</reference>
<dbReference type="GO" id="GO:0016887">
    <property type="term" value="F:ATP hydrolysis activity"/>
    <property type="evidence" value="ECO:0007669"/>
    <property type="project" value="InterPro"/>
</dbReference>
<evidence type="ECO:0000313" key="5">
    <source>
        <dbReference type="EMBL" id="GJM56302.1"/>
    </source>
</evidence>
<dbReference type="GO" id="GO:0005524">
    <property type="term" value="F:ATP binding"/>
    <property type="evidence" value="ECO:0007669"/>
    <property type="project" value="UniProtKB-KW"/>
</dbReference>
<dbReference type="RefSeq" id="WP_135978491.1">
    <property type="nucleotide sequence ID" value="NZ_BQKC01000002.1"/>
</dbReference>
<dbReference type="InterPro" id="IPR001270">
    <property type="entry name" value="ClpA/B"/>
</dbReference>
<dbReference type="CDD" id="cd19499">
    <property type="entry name" value="RecA-like_ClpB_Hsp104-like"/>
    <property type="match status" value="1"/>
</dbReference>
<dbReference type="CDD" id="cd00009">
    <property type="entry name" value="AAA"/>
    <property type="match status" value="1"/>
</dbReference>
<dbReference type="EMBL" id="BQKC01000002">
    <property type="protein sequence ID" value="GJM56302.1"/>
    <property type="molecule type" value="Genomic_DNA"/>
</dbReference>
<dbReference type="Gene3D" id="3.40.50.300">
    <property type="entry name" value="P-loop containing nucleotide triphosphate hydrolases"/>
    <property type="match status" value="2"/>
</dbReference>
<dbReference type="InterPro" id="IPR003959">
    <property type="entry name" value="ATPase_AAA_core"/>
</dbReference>
<dbReference type="InterPro" id="IPR003593">
    <property type="entry name" value="AAA+_ATPase"/>
</dbReference>
<dbReference type="InterPro" id="IPR050130">
    <property type="entry name" value="ClpA_ClpB"/>
</dbReference>
<accession>A0AAV5B4B0</accession>
<dbReference type="PANTHER" id="PTHR11638:SF18">
    <property type="entry name" value="HEAT SHOCK PROTEIN 104"/>
    <property type="match status" value="1"/>
</dbReference>
<dbReference type="Pfam" id="PF07724">
    <property type="entry name" value="AAA_2"/>
    <property type="match status" value="1"/>
</dbReference>
<dbReference type="SUPFAM" id="SSF52540">
    <property type="entry name" value="P-loop containing nucleoside triphosphate hydrolases"/>
    <property type="match status" value="2"/>
</dbReference>
<dbReference type="Proteomes" id="UP001055025">
    <property type="component" value="Unassembled WGS sequence"/>
</dbReference>
<dbReference type="InterPro" id="IPR027417">
    <property type="entry name" value="P-loop_NTPase"/>
</dbReference>
<gene>
    <name evidence="5" type="ORF">ATOP_19570</name>
</gene>